<dbReference type="EMBL" id="CP045725">
    <property type="protein sequence ID" value="QGF23615.1"/>
    <property type="molecule type" value="Genomic_DNA"/>
</dbReference>
<dbReference type="SFLD" id="SFLDS00003">
    <property type="entry name" value="Haloacid_Dehalogenase"/>
    <property type="match status" value="1"/>
</dbReference>
<keyword evidence="7" id="KW-1278">Translocase</keyword>
<dbReference type="PANTHER" id="PTHR43520:SF8">
    <property type="entry name" value="P-TYPE CU(+) TRANSPORTER"/>
    <property type="match status" value="1"/>
</dbReference>
<dbReference type="SUPFAM" id="SSF81660">
    <property type="entry name" value="Metal cation-transporting ATPase, ATP-binding domain N"/>
    <property type="match status" value="1"/>
</dbReference>
<evidence type="ECO:0000313" key="13">
    <source>
        <dbReference type="Proteomes" id="UP000386847"/>
    </source>
</evidence>
<dbReference type="PANTHER" id="PTHR43520">
    <property type="entry name" value="ATP7, ISOFORM B"/>
    <property type="match status" value="1"/>
</dbReference>
<feature type="transmembrane region" description="Helical" evidence="10">
    <location>
        <begin position="148"/>
        <end position="166"/>
    </location>
</feature>
<dbReference type="InterPro" id="IPR023298">
    <property type="entry name" value="ATPase_P-typ_TM_dom_sf"/>
</dbReference>
<dbReference type="InterPro" id="IPR006121">
    <property type="entry name" value="HMA_dom"/>
</dbReference>
<keyword evidence="3 10" id="KW-0812">Transmembrane</keyword>
<dbReference type="SUPFAM" id="SSF56784">
    <property type="entry name" value="HAD-like"/>
    <property type="match status" value="1"/>
</dbReference>
<dbReference type="SUPFAM" id="SSF55008">
    <property type="entry name" value="HMA, heavy metal-associated domain"/>
    <property type="match status" value="1"/>
</dbReference>
<dbReference type="InterPro" id="IPR008250">
    <property type="entry name" value="ATPase_P-typ_transduc_dom_A_sf"/>
</dbReference>
<dbReference type="FunFam" id="3.30.70.100:FF:000005">
    <property type="entry name" value="Copper-exporting P-type ATPase A"/>
    <property type="match status" value="1"/>
</dbReference>
<keyword evidence="13" id="KW-1185">Reference proteome</keyword>
<dbReference type="NCBIfam" id="TIGR01494">
    <property type="entry name" value="ATPase_P-type"/>
    <property type="match status" value="2"/>
</dbReference>
<dbReference type="InterPro" id="IPR018303">
    <property type="entry name" value="ATPase_P-typ_P_site"/>
</dbReference>
<feature type="domain" description="HMA" evidence="11">
    <location>
        <begin position="34"/>
        <end position="99"/>
    </location>
</feature>
<gene>
    <name evidence="12" type="ORF">Rai3103_07980</name>
</gene>
<comment type="subcellular location">
    <subcellularLocation>
        <location evidence="1">Cell membrane</location>
        <topology evidence="1">Multi-pass membrane protein</topology>
    </subcellularLocation>
</comment>
<accession>A0A5Q2FG14</accession>
<dbReference type="GO" id="GO:0005524">
    <property type="term" value="F:ATP binding"/>
    <property type="evidence" value="ECO:0007669"/>
    <property type="project" value="UniProtKB-UniRule"/>
</dbReference>
<dbReference type="InterPro" id="IPR059000">
    <property type="entry name" value="ATPase_P-type_domA"/>
</dbReference>
<evidence type="ECO:0000256" key="10">
    <source>
        <dbReference type="RuleBase" id="RU362081"/>
    </source>
</evidence>
<evidence type="ECO:0000256" key="7">
    <source>
        <dbReference type="ARBA" id="ARBA00022967"/>
    </source>
</evidence>
<name>A0A5Q2FG14_9ACTN</name>
<feature type="transmembrane region" description="Helical" evidence="10">
    <location>
        <begin position="747"/>
        <end position="766"/>
    </location>
</feature>
<feature type="transmembrane region" description="Helical" evidence="10">
    <location>
        <begin position="378"/>
        <end position="400"/>
    </location>
</feature>
<dbReference type="Gene3D" id="3.40.50.1000">
    <property type="entry name" value="HAD superfamily/HAD-like"/>
    <property type="match status" value="1"/>
</dbReference>
<dbReference type="InterPro" id="IPR023299">
    <property type="entry name" value="ATPase_P-typ_cyto_dom_N"/>
</dbReference>
<dbReference type="Gene3D" id="3.30.70.100">
    <property type="match status" value="1"/>
</dbReference>
<sequence>MSTDTTGTTGTNDIETTAATSASSTLLSYGGLDQRVELDISGMTCAACANRIERKLNKMEGVRATVNYATERAVVTGLGPDRGAADAIATVEKAGYGATEVAEGQETAGADARVRMLRNRLIVAAFLTVPLGDVAIVLALTPHMRFPGWQWLLVLLSLPVVFWAALPFHKAAWRNLRHGSTSMDTLVSLGVLSAFSWSVISILLGAPDRSGYWLGYGITPTGADSLYLEVASAVTTFLLAGRYFEARSKRSARSVLSALGDLAPTTVRVIREGREVVVPLAELRVGERFLVRPGERIATDGAVVVGNSAVDTSMMTGEPIPEQVGEGDRVLGGTINTTGALIVEARQIGAHTQMAQMAATADQAQARKARVQTLVDKVVAVFVPTVIGIALVTLGAWFLAGAGPRTAFSAALSVLIIACPCALGLATPTALMVGVGRGGQLGILIKGPDALEASGVIDTVVLDKTGTLTTGRMALERTVLAADGPVADAAELLALAAAVERHSEHPIARAITEAAHAAEVAEGETAHAAGLAGPEGRVDLAGAITEAGALPGQGVRARLERDGVVSEILIGTPALMAAEGTVLPADIAKALEAATADGRTGVVLALDGRVAGAFVVSDRIKESAAGAVARLKAMGLRTVLLTGDHEVAARAVGESVGVDEVIAEVLPTDKAATIERLQAEGRRVAMVGDGINDAAALATANLGLAVVTGTDVAMKSADIILVRKSLDVVPDSIALSRRTLRTIRGNLVWAFAYNVAAIPLAAAGLLNPLISGIAMSLSSVFVVSNSMRLRRFESGARR</sequence>
<dbReference type="GO" id="GO:0016887">
    <property type="term" value="F:ATP hydrolysis activity"/>
    <property type="evidence" value="ECO:0007669"/>
    <property type="project" value="InterPro"/>
</dbReference>
<keyword evidence="5 10" id="KW-0547">Nucleotide-binding</keyword>
<feature type="transmembrane region" description="Helical" evidence="10">
    <location>
        <begin position="226"/>
        <end position="244"/>
    </location>
</feature>
<evidence type="ECO:0000256" key="9">
    <source>
        <dbReference type="ARBA" id="ARBA00023136"/>
    </source>
</evidence>
<dbReference type="InterPro" id="IPR001757">
    <property type="entry name" value="P_typ_ATPase"/>
</dbReference>
<feature type="transmembrane region" description="Helical" evidence="10">
    <location>
        <begin position="121"/>
        <end position="142"/>
    </location>
</feature>
<comment type="similarity">
    <text evidence="2 10">Belongs to the cation transport ATPase (P-type) (TC 3.A.3) family. Type IB subfamily.</text>
</comment>
<dbReference type="NCBIfam" id="TIGR01525">
    <property type="entry name" value="ATPase-IB_hvy"/>
    <property type="match status" value="1"/>
</dbReference>
<dbReference type="SFLD" id="SFLDF00027">
    <property type="entry name" value="p-type_atpase"/>
    <property type="match status" value="1"/>
</dbReference>
<evidence type="ECO:0000256" key="5">
    <source>
        <dbReference type="ARBA" id="ARBA00022741"/>
    </source>
</evidence>
<evidence type="ECO:0000256" key="1">
    <source>
        <dbReference type="ARBA" id="ARBA00004651"/>
    </source>
</evidence>
<proteinExistence type="inferred from homology"/>
<feature type="transmembrane region" description="Helical" evidence="10">
    <location>
        <begin position="406"/>
        <end position="427"/>
    </location>
</feature>
<dbReference type="Pfam" id="PF00403">
    <property type="entry name" value="HMA"/>
    <property type="match status" value="1"/>
</dbReference>
<keyword evidence="10" id="KW-1003">Cell membrane</keyword>
<reference evidence="12 13" key="1">
    <citation type="submission" date="2019-10" db="EMBL/GenBank/DDBJ databases">
        <title>Genomic analysis of Raineyella sp. CBA3103.</title>
        <authorList>
            <person name="Roh S.W."/>
        </authorList>
    </citation>
    <scope>NUCLEOTIDE SEQUENCE [LARGE SCALE GENOMIC DNA]</scope>
    <source>
        <strain evidence="12 13">CBA3103</strain>
    </source>
</reference>
<dbReference type="GO" id="GO:0005886">
    <property type="term" value="C:plasma membrane"/>
    <property type="evidence" value="ECO:0007669"/>
    <property type="project" value="UniProtKB-SubCell"/>
</dbReference>
<dbReference type="AlphaFoldDB" id="A0A5Q2FG14"/>
<dbReference type="InterPro" id="IPR027256">
    <property type="entry name" value="P-typ_ATPase_IB"/>
</dbReference>
<evidence type="ECO:0000256" key="6">
    <source>
        <dbReference type="ARBA" id="ARBA00022840"/>
    </source>
</evidence>
<dbReference type="Pfam" id="PF00702">
    <property type="entry name" value="Hydrolase"/>
    <property type="match status" value="1"/>
</dbReference>
<dbReference type="InterPro" id="IPR023214">
    <property type="entry name" value="HAD_sf"/>
</dbReference>
<evidence type="ECO:0000259" key="11">
    <source>
        <dbReference type="PROSITE" id="PS50846"/>
    </source>
</evidence>
<evidence type="ECO:0000256" key="3">
    <source>
        <dbReference type="ARBA" id="ARBA00022692"/>
    </source>
</evidence>
<dbReference type="Pfam" id="PF00122">
    <property type="entry name" value="E1-E2_ATPase"/>
    <property type="match status" value="1"/>
</dbReference>
<dbReference type="GO" id="GO:0043682">
    <property type="term" value="F:P-type divalent copper transporter activity"/>
    <property type="evidence" value="ECO:0007669"/>
    <property type="project" value="TreeGrafter"/>
</dbReference>
<organism evidence="12 13">
    <name type="scientific">Raineyella fluvialis</name>
    <dbReference type="NCBI Taxonomy" id="2662261"/>
    <lineage>
        <taxon>Bacteria</taxon>
        <taxon>Bacillati</taxon>
        <taxon>Actinomycetota</taxon>
        <taxon>Actinomycetes</taxon>
        <taxon>Propionibacteriales</taxon>
        <taxon>Propionibacteriaceae</taxon>
        <taxon>Raineyella</taxon>
    </lineage>
</organism>
<feature type="transmembrane region" description="Helical" evidence="10">
    <location>
        <begin position="186"/>
        <end position="206"/>
    </location>
</feature>
<keyword evidence="8 10" id="KW-1133">Transmembrane helix</keyword>
<dbReference type="KEGG" id="rain:Rai3103_07980"/>
<evidence type="ECO:0000256" key="8">
    <source>
        <dbReference type="ARBA" id="ARBA00022989"/>
    </source>
</evidence>
<feature type="transmembrane region" description="Helical" evidence="10">
    <location>
        <begin position="772"/>
        <end position="789"/>
    </location>
</feature>
<dbReference type="InterPro" id="IPR036163">
    <property type="entry name" value="HMA_dom_sf"/>
</dbReference>
<dbReference type="SFLD" id="SFLDG00002">
    <property type="entry name" value="C1.7:_P-type_atpase_like"/>
    <property type="match status" value="1"/>
</dbReference>
<dbReference type="PROSITE" id="PS01047">
    <property type="entry name" value="HMA_1"/>
    <property type="match status" value="1"/>
</dbReference>
<dbReference type="InterPro" id="IPR036412">
    <property type="entry name" value="HAD-like_sf"/>
</dbReference>
<dbReference type="InterPro" id="IPR044492">
    <property type="entry name" value="P_typ_ATPase_HD_dom"/>
</dbReference>
<dbReference type="GO" id="GO:0005507">
    <property type="term" value="F:copper ion binding"/>
    <property type="evidence" value="ECO:0007669"/>
    <property type="project" value="TreeGrafter"/>
</dbReference>
<dbReference type="Gene3D" id="2.70.150.10">
    <property type="entry name" value="Calcium-transporting ATPase, cytoplasmic transduction domain A"/>
    <property type="match status" value="1"/>
</dbReference>
<dbReference type="CDD" id="cd00371">
    <property type="entry name" value="HMA"/>
    <property type="match status" value="1"/>
</dbReference>
<dbReference type="CDD" id="cd02094">
    <property type="entry name" value="P-type_ATPase_Cu-like"/>
    <property type="match status" value="1"/>
</dbReference>
<protein>
    <submittedName>
        <fullName evidence="12">Heavy metal translocating P-type ATPase</fullName>
    </submittedName>
</protein>
<dbReference type="Proteomes" id="UP000386847">
    <property type="component" value="Chromosome"/>
</dbReference>
<dbReference type="SUPFAM" id="SSF81665">
    <property type="entry name" value="Calcium ATPase, transmembrane domain M"/>
    <property type="match status" value="1"/>
</dbReference>
<dbReference type="InterPro" id="IPR017969">
    <property type="entry name" value="Heavy-metal-associated_CS"/>
</dbReference>
<dbReference type="PROSITE" id="PS50846">
    <property type="entry name" value="HMA_2"/>
    <property type="match status" value="1"/>
</dbReference>
<dbReference type="RefSeq" id="WP_153572145.1">
    <property type="nucleotide sequence ID" value="NZ_CP045725.1"/>
</dbReference>
<dbReference type="SUPFAM" id="SSF81653">
    <property type="entry name" value="Calcium ATPase, transduction domain A"/>
    <property type="match status" value="1"/>
</dbReference>
<evidence type="ECO:0000313" key="12">
    <source>
        <dbReference type="EMBL" id="QGF23615.1"/>
    </source>
</evidence>
<dbReference type="Gene3D" id="3.40.1110.10">
    <property type="entry name" value="Calcium-transporting ATPase, cytoplasmic domain N"/>
    <property type="match status" value="1"/>
</dbReference>
<keyword evidence="4 10" id="KW-0479">Metal-binding</keyword>
<evidence type="ECO:0000256" key="2">
    <source>
        <dbReference type="ARBA" id="ARBA00006024"/>
    </source>
</evidence>
<keyword evidence="6 10" id="KW-0067">ATP-binding</keyword>
<evidence type="ECO:0000256" key="4">
    <source>
        <dbReference type="ARBA" id="ARBA00022723"/>
    </source>
</evidence>
<dbReference type="PROSITE" id="PS00154">
    <property type="entry name" value="ATPASE_E1_E2"/>
    <property type="match status" value="1"/>
</dbReference>
<keyword evidence="9 10" id="KW-0472">Membrane</keyword>
<dbReference type="PRINTS" id="PR00119">
    <property type="entry name" value="CATATPASE"/>
</dbReference>
<dbReference type="PRINTS" id="PR00120">
    <property type="entry name" value="HATPASE"/>
</dbReference>
<dbReference type="GO" id="GO:0055070">
    <property type="term" value="P:copper ion homeostasis"/>
    <property type="evidence" value="ECO:0007669"/>
    <property type="project" value="TreeGrafter"/>
</dbReference>